<evidence type="ECO:0000313" key="3">
    <source>
        <dbReference type="EnsemblMetazoa" id="Aqu2.1.33429_001"/>
    </source>
</evidence>
<reference evidence="3" key="1">
    <citation type="submission" date="2017-05" db="UniProtKB">
        <authorList>
            <consortium name="EnsemblMetazoa"/>
        </authorList>
    </citation>
    <scope>IDENTIFICATION</scope>
</reference>
<feature type="compositionally biased region" description="Polar residues" evidence="2">
    <location>
        <begin position="937"/>
        <end position="947"/>
    </location>
</feature>
<feature type="compositionally biased region" description="Polar residues" evidence="2">
    <location>
        <begin position="742"/>
        <end position="790"/>
    </location>
</feature>
<dbReference type="InParanoid" id="A0A1X7V0V6"/>
<dbReference type="AlphaFoldDB" id="A0A1X7V0V6"/>
<feature type="compositionally biased region" description="Low complexity" evidence="2">
    <location>
        <begin position="533"/>
        <end position="552"/>
    </location>
</feature>
<feature type="compositionally biased region" description="Polar residues" evidence="2">
    <location>
        <begin position="519"/>
        <end position="530"/>
    </location>
</feature>
<feature type="region of interest" description="Disordered" evidence="2">
    <location>
        <begin position="273"/>
        <end position="802"/>
    </location>
</feature>
<feature type="compositionally biased region" description="Pro residues" evidence="2">
    <location>
        <begin position="302"/>
        <end position="321"/>
    </location>
</feature>
<feature type="compositionally biased region" description="Pro residues" evidence="2">
    <location>
        <begin position="363"/>
        <end position="391"/>
    </location>
</feature>
<feature type="compositionally biased region" description="Polar residues" evidence="2">
    <location>
        <begin position="351"/>
        <end position="360"/>
    </location>
</feature>
<feature type="compositionally biased region" description="Polar residues" evidence="2">
    <location>
        <begin position="286"/>
        <end position="299"/>
    </location>
</feature>
<organism evidence="3">
    <name type="scientific">Amphimedon queenslandica</name>
    <name type="common">Sponge</name>
    <dbReference type="NCBI Taxonomy" id="400682"/>
    <lineage>
        <taxon>Eukaryota</taxon>
        <taxon>Metazoa</taxon>
        <taxon>Porifera</taxon>
        <taxon>Demospongiae</taxon>
        <taxon>Heteroscleromorpha</taxon>
        <taxon>Haplosclerida</taxon>
        <taxon>Niphatidae</taxon>
        <taxon>Amphimedon</taxon>
    </lineage>
</organism>
<dbReference type="EnsemblMetazoa" id="Aqu2.1.33429_001">
    <property type="protein sequence ID" value="Aqu2.1.33429_001"/>
    <property type="gene ID" value="Aqu2.1.33429"/>
</dbReference>
<evidence type="ECO:0000256" key="1">
    <source>
        <dbReference type="SAM" id="Coils"/>
    </source>
</evidence>
<sequence length="1013" mass="111285">MLWRSCGHEYYCAVGKVRCGSETTRSELAGETMEKERKQEQQVQRELQRKLERLKLQKKILNEIINSKSPPSAVPQQLNANNEWHKIIIKRNEVLKKNGGKLEATYRKCLDIVLKSIREKLLSFLSMSPKEEEGPAAVTESSDSKQKEQYKSYGLLLSSCHIKKSELATDRIEYVLLQVAGRYRLTDESRNKLGEYVQKAVRQTHTMLTLLPPTVIYLPLHYNEGLHDTNRATWDEEEAEKNPKLSITHYRPVLLYGNHLHVAVKGLIGKKLESSKRAPPSPPPVTKTQTLSIHSPSNSVLPPAPPPPAVPPAVPLAPPPVTKTQTLNTRAPHYSLPPAPAPPVPPSLPVNKTQTLSTRSPRYPHPPPPPPAVSAPPPPPAVSAPPPPPSTKPSILHHHVDEHQSHSSHSTTEPAHKPKGQRRNRSPSFNEPLSPDKRPKVDERVENPPSLSSRREVAPSFQQLAATEQNKHKLQQNSVPSRAVPDTQYSSQQPPPLVAYLPASQGRSSTQMIEKRAGSMSSSPVQTARASHQKQSTYSVSSSNSFYPSVRSGDAQDRMKREGYTTSGVSAQTTSRRHGYEYKPEASKGAKPPTTSESAGMIRPHKETKNINNLAGSTSKYNESRPSAKQRSGKPHSPSAVTKEKLTGGSLKTGTAAATSSSHRLPPTGAGRPSSSSHKTNKGNGIRSWSPVPVNKQGNGRKVTPQRTTPQKPAVFKEMVYPKREITPTSSSHRLKLKSRPVSGNRNAKENTNPPAAITISKQRSTVGNRLNLDSNSRSKVSDRGSSYTPPTYPKKVSPRQTKDIMASQASSIKTPMRAVASVKDHLKSHTTGPSPTDASILPNKPHKSNKGPVRSPIHDYATPGVGGYGGIPLPQGDRPQGCSNSGSRASKYKLPETPRLRPTKIDATFRPGPTIRKPTNINRPTKEQSPVAVSPNPCQTSPVSSTQFIVQQASQQQDDLQHKLRSGATYDYPTVSRVEREHLRQKRKRDVVLCESRGGGAVTREQKLQKRK</sequence>
<feature type="compositionally biased region" description="Polar residues" evidence="2">
    <location>
        <begin position="610"/>
        <end position="630"/>
    </location>
</feature>
<feature type="compositionally biased region" description="Pro residues" evidence="2">
    <location>
        <begin position="335"/>
        <end position="348"/>
    </location>
</feature>
<keyword evidence="1" id="KW-0175">Coiled coil</keyword>
<feature type="compositionally biased region" description="Basic and acidic residues" evidence="2">
    <location>
        <begin position="434"/>
        <end position="446"/>
    </location>
</feature>
<feature type="region of interest" description="Disordered" evidence="2">
    <location>
        <begin position="822"/>
        <end position="947"/>
    </location>
</feature>
<evidence type="ECO:0000256" key="2">
    <source>
        <dbReference type="SAM" id="MobiDB-lite"/>
    </source>
</evidence>
<accession>A0A1X7V0V6</accession>
<name>A0A1X7V0V6_AMPQE</name>
<protein>
    <submittedName>
        <fullName evidence="3">Uncharacterized protein</fullName>
    </submittedName>
</protein>
<proteinExistence type="predicted"/>
<feature type="compositionally biased region" description="Basic and acidic residues" evidence="2">
    <location>
        <begin position="578"/>
        <end position="588"/>
    </location>
</feature>
<feature type="compositionally biased region" description="Polar residues" evidence="2">
    <location>
        <begin position="650"/>
        <end position="663"/>
    </location>
</feature>
<feature type="compositionally biased region" description="Basic and acidic residues" evidence="2">
    <location>
        <begin position="554"/>
        <end position="563"/>
    </location>
</feature>
<dbReference type="OMA" id="MHIRETE"/>
<feature type="compositionally biased region" description="Polar residues" evidence="2">
    <location>
        <begin position="564"/>
        <end position="574"/>
    </location>
</feature>
<feature type="coiled-coil region" evidence="1">
    <location>
        <begin position="30"/>
        <end position="64"/>
    </location>
</feature>